<organism evidence="2 3">
    <name type="scientific">Caballeronia udeis</name>
    <dbReference type="NCBI Taxonomy" id="1232866"/>
    <lineage>
        <taxon>Bacteria</taxon>
        <taxon>Pseudomonadati</taxon>
        <taxon>Pseudomonadota</taxon>
        <taxon>Betaproteobacteria</taxon>
        <taxon>Burkholderiales</taxon>
        <taxon>Burkholderiaceae</taxon>
        <taxon>Caballeronia</taxon>
    </lineage>
</organism>
<dbReference type="Gene3D" id="2.40.128.260">
    <property type="entry name" value="Type IV secretion system, VirB10/TraB/TrbI"/>
    <property type="match status" value="1"/>
</dbReference>
<dbReference type="InterPro" id="IPR042217">
    <property type="entry name" value="T4SS_VirB10/TrbI"/>
</dbReference>
<gene>
    <name evidence="2" type="ORF">AWB69_08870</name>
</gene>
<sequence length="81" mass="8245">MSTPTAERGQAGSPLGQALTPTLTPRVTAGLLGNRSLILAQGAKIDCVGDTAFDSTEAGISTCTVTRNVYSDICGWATSIS</sequence>
<proteinExistence type="predicted"/>
<evidence type="ECO:0000256" key="1">
    <source>
        <dbReference type="SAM" id="MobiDB-lite"/>
    </source>
</evidence>
<name>A0A158JX48_9BURK</name>
<evidence type="ECO:0000313" key="3">
    <source>
        <dbReference type="Proteomes" id="UP000054683"/>
    </source>
</evidence>
<dbReference type="Proteomes" id="UP000054683">
    <property type="component" value="Unassembled WGS sequence"/>
</dbReference>
<dbReference type="EMBL" id="FCOK02000126">
    <property type="protein sequence ID" value="SAL72800.1"/>
    <property type="molecule type" value="Genomic_DNA"/>
</dbReference>
<feature type="region of interest" description="Disordered" evidence="1">
    <location>
        <begin position="1"/>
        <end position="21"/>
    </location>
</feature>
<evidence type="ECO:0000313" key="2">
    <source>
        <dbReference type="EMBL" id="SAL72800.1"/>
    </source>
</evidence>
<accession>A0A158JX48</accession>
<reference evidence="2 3" key="1">
    <citation type="submission" date="2016-01" db="EMBL/GenBank/DDBJ databases">
        <authorList>
            <person name="Oliw E.H."/>
        </authorList>
    </citation>
    <scope>NUCLEOTIDE SEQUENCE [LARGE SCALE GENOMIC DNA]</scope>
    <source>
        <strain evidence="2">LMG 27134</strain>
    </source>
</reference>
<protein>
    <submittedName>
        <fullName evidence="2">Conjugation TrbI family protein</fullName>
    </submittedName>
</protein>
<dbReference type="AlphaFoldDB" id="A0A158JX48"/>